<dbReference type="CDD" id="cd00200">
    <property type="entry name" value="WD40"/>
    <property type="match status" value="2"/>
</dbReference>
<feature type="repeat" description="WD" evidence="3">
    <location>
        <begin position="1313"/>
        <end position="1354"/>
    </location>
</feature>
<accession>A0A8H6H875</accession>
<feature type="repeat" description="WD" evidence="3">
    <location>
        <begin position="1007"/>
        <end position="1048"/>
    </location>
</feature>
<evidence type="ECO:0000259" key="4">
    <source>
        <dbReference type="PROSITE" id="PS50837"/>
    </source>
</evidence>
<dbReference type="Gene3D" id="2.130.10.10">
    <property type="entry name" value="YVTN repeat-like/Quinoprotein amine dehydrogenase"/>
    <property type="match status" value="5"/>
</dbReference>
<dbReference type="Proteomes" id="UP000521943">
    <property type="component" value="Unassembled WGS sequence"/>
</dbReference>
<dbReference type="Pfam" id="PF00400">
    <property type="entry name" value="WD40"/>
    <property type="match status" value="11"/>
</dbReference>
<dbReference type="InterPro" id="IPR036322">
    <property type="entry name" value="WD40_repeat_dom_sf"/>
</dbReference>
<dbReference type="CDD" id="cd21037">
    <property type="entry name" value="MLKL_NTD"/>
    <property type="match status" value="1"/>
</dbReference>
<feature type="repeat" description="WD" evidence="3">
    <location>
        <begin position="1395"/>
        <end position="1436"/>
    </location>
</feature>
<dbReference type="SMART" id="SM00320">
    <property type="entry name" value="WD40"/>
    <property type="match status" value="14"/>
</dbReference>
<feature type="repeat" description="WD" evidence="3">
    <location>
        <begin position="1437"/>
        <end position="1471"/>
    </location>
</feature>
<organism evidence="5 6">
    <name type="scientific">Ephemerocybe angulata</name>
    <dbReference type="NCBI Taxonomy" id="980116"/>
    <lineage>
        <taxon>Eukaryota</taxon>
        <taxon>Fungi</taxon>
        <taxon>Dikarya</taxon>
        <taxon>Basidiomycota</taxon>
        <taxon>Agaricomycotina</taxon>
        <taxon>Agaricomycetes</taxon>
        <taxon>Agaricomycetidae</taxon>
        <taxon>Agaricales</taxon>
        <taxon>Agaricineae</taxon>
        <taxon>Psathyrellaceae</taxon>
        <taxon>Ephemerocybe</taxon>
    </lineage>
</organism>
<feature type="repeat" description="WD" evidence="3">
    <location>
        <begin position="1091"/>
        <end position="1132"/>
    </location>
</feature>
<dbReference type="GO" id="GO:1990234">
    <property type="term" value="C:transferase complex"/>
    <property type="evidence" value="ECO:0007669"/>
    <property type="project" value="UniProtKB-ARBA"/>
</dbReference>
<dbReference type="PANTHER" id="PTHR22847">
    <property type="entry name" value="WD40 REPEAT PROTEIN"/>
    <property type="match status" value="1"/>
</dbReference>
<protein>
    <submittedName>
        <fullName evidence="5">WD40-repeat-containing domain protein</fullName>
    </submittedName>
</protein>
<sequence>MASASVKETKKHRSLGTWAKDTFNVLIPSRLTSFRKPSKGAVLGSSVRATSQQDLSRNLRTEPLRKHTASLPGLHDANQMGHGAIELAPPLPAKTPINEGDGRAEPGLHVPIVTSSGLKITVNFIGTLLKKLPDIVDGNPVKIAASLAKAIVEITEAVKGNMDAVDRRIASTCAQLEIVNKTLADPTTYDERNNIWLKEFKSTLDIEFTKLYQLRNGGLAVKIMNYEDEKSRIADIFERINDARIQFELGTAIAMYKLGSAIQNDLKSLLLDRLKASRRADHKYHLGPKDRERLGRAVCIPGTRVDILSGAVSWANDLSTESPSVYWLFGPAGSGKTTIAFTVARRFELTGDINDTIKLGGNFFCSRLFDETRTVTHIVPTIVYHLALRCPAFAETLRVSASFDVIDQDPATQLKELLVDPWCNSRPETDDGSSSAGRYLIVVDALDEIEGREGPEFLRALLDVIRENNLPGLKFFITSRSDPDLVARVEAFEQKKWCRLQDVEEEVVSADIAKYLQANFPHLKDTVEMARLLEFSGALFICAATLVRYLGVLSRHEQRQALASLFLESSNSQKTTLGATGLLDVLYNQILTEAFEGFDAAFRINRLRVLHTFLSTQERTSTTTVASLLFPKGPTDNKTPGFPPTTVELVDDVLSRLHAVLYTDENKLVLSYHKSFTDFIFDPDRSKEFCCSQAALHERLAEGCFRVMKLGLRFNIANIPTSFLLDRENTGLSEQVKCNITEDLAYSCRHWGFYLSAATQAKESESLVLMLSDFLELRVLFWIEAMNLLGCADLCDPTLRAIDIAAMYEQGDYTPLGRRCREAASFALYFSGSPTSSSTPHLYVSALATWHGRLVVSESWRKHFPKIPRMTTRSRLLTSTFLEINVGRVDVIAVSGSGRVIASTKHNSVHLWDAVKGVVRNVLKGHSSAVTSLAFSGDGKWIVSGSKDKTLRVWKVVEGVLFRVLKGHSGWVRSVAFSGDGSRVASGSVDMTVRVWDTLKGTETGVLKGHCGDITSVALTRDGARIASGSADKTVRVWDGRTGIAIHVLEGHSSLVTAVGFSWDGNWIASGSNDGRVRVWDASTWVERGALEVYSSWITSVALLPDGSSVIAGSTDGSVTLWDSTSSTALRVLPSREESNLESTAGESDSVLFVTFIDDGSRIISGSELNGTVRVMENVASRVSGAIMDWKTTLTSVAFSVDGTRIALGSIGEAVKVCDASSGSELGLLLGHTSRVTSLAFTGDGSRIATGSYDRTVRVWDVSTLNAVGVLTGHRARVMSVAFLGDGTRIASGSVDKTVRVWDALAGMVLSVLKGHKGCVTSVAFTEDGSRIVSGSLDMTVRVWDALGGMELRVVGHEYPVMSVAFSPDGTRIGSASYDTVRVWDASTGVVMGVLEGHSAWVTSIAFSGDGTRIVSGSHDKTVRVWDAGTGDLLQVMEGHNDRVAAVAFSGEGSRIVSGSDDETVRVWDLEPSYVNEIVAKPPKPDSRTGWIMSPSENNRLMFVPPSGNLPQSPCTLVISEKAPCSVVDLSSATLGTKWSHCYSPHS</sequence>
<feature type="repeat" description="WD" evidence="3">
    <location>
        <begin position="1271"/>
        <end position="1312"/>
    </location>
</feature>
<keyword evidence="1 3" id="KW-0853">WD repeat</keyword>
<feature type="repeat" description="WD" evidence="3">
    <location>
        <begin position="965"/>
        <end position="1006"/>
    </location>
</feature>
<dbReference type="InterPro" id="IPR027417">
    <property type="entry name" value="P-loop_NTPase"/>
</dbReference>
<dbReference type="InterPro" id="IPR056884">
    <property type="entry name" value="NPHP3-like_N"/>
</dbReference>
<feature type="repeat" description="WD" evidence="3">
    <location>
        <begin position="1354"/>
        <end position="1394"/>
    </location>
</feature>
<dbReference type="InterPro" id="IPR059179">
    <property type="entry name" value="MLKL-like_MCAfunc"/>
</dbReference>
<feature type="domain" description="NACHT" evidence="4">
    <location>
        <begin position="324"/>
        <end position="482"/>
    </location>
</feature>
<dbReference type="OrthoDB" id="3266532at2759"/>
<dbReference type="EMBL" id="JACGCI010000192">
    <property type="protein sequence ID" value="KAF6742239.1"/>
    <property type="molecule type" value="Genomic_DNA"/>
</dbReference>
<gene>
    <name evidence="5" type="ORF">DFP72DRAFT_1179424</name>
</gene>
<evidence type="ECO:0000256" key="2">
    <source>
        <dbReference type="ARBA" id="ARBA00022737"/>
    </source>
</evidence>
<dbReference type="PROSITE" id="PS50837">
    <property type="entry name" value="NACHT"/>
    <property type="match status" value="1"/>
</dbReference>
<dbReference type="InterPro" id="IPR001680">
    <property type="entry name" value="WD40_rpt"/>
</dbReference>
<feature type="repeat" description="WD" evidence="3">
    <location>
        <begin position="923"/>
        <end position="956"/>
    </location>
</feature>
<proteinExistence type="predicted"/>
<evidence type="ECO:0000313" key="6">
    <source>
        <dbReference type="Proteomes" id="UP000521943"/>
    </source>
</evidence>
<dbReference type="PRINTS" id="PR00320">
    <property type="entry name" value="GPROTEINBRPT"/>
</dbReference>
<dbReference type="PROSITE" id="PS50082">
    <property type="entry name" value="WD_REPEATS_2"/>
    <property type="match status" value="11"/>
</dbReference>
<name>A0A8H6H875_9AGAR</name>
<evidence type="ECO:0000313" key="5">
    <source>
        <dbReference type="EMBL" id="KAF6742239.1"/>
    </source>
</evidence>
<dbReference type="SUPFAM" id="SSF52540">
    <property type="entry name" value="P-loop containing nucleoside triphosphate hydrolases"/>
    <property type="match status" value="1"/>
</dbReference>
<feature type="repeat" description="WD" evidence="3">
    <location>
        <begin position="1049"/>
        <end position="1084"/>
    </location>
</feature>
<dbReference type="InterPro" id="IPR020472">
    <property type="entry name" value="WD40_PAC1"/>
</dbReference>
<reference evidence="5 6" key="1">
    <citation type="submission" date="2020-07" db="EMBL/GenBank/DDBJ databases">
        <title>Comparative genomics of pyrophilous fungi reveals a link between fire events and developmental genes.</title>
        <authorList>
            <consortium name="DOE Joint Genome Institute"/>
            <person name="Steindorff A.S."/>
            <person name="Carver A."/>
            <person name="Calhoun S."/>
            <person name="Stillman K."/>
            <person name="Liu H."/>
            <person name="Lipzen A."/>
            <person name="Pangilinan J."/>
            <person name="Labutti K."/>
            <person name="Bruns T.D."/>
            <person name="Grigoriev I.V."/>
        </authorList>
    </citation>
    <scope>NUCLEOTIDE SEQUENCE [LARGE SCALE GENOMIC DNA]</scope>
    <source>
        <strain evidence="5 6">CBS 144469</strain>
    </source>
</reference>
<dbReference type="PROSITE" id="PS50294">
    <property type="entry name" value="WD_REPEATS_REGION"/>
    <property type="match status" value="10"/>
</dbReference>
<dbReference type="SUPFAM" id="SSF50978">
    <property type="entry name" value="WD40 repeat-like"/>
    <property type="match status" value="2"/>
</dbReference>
<evidence type="ECO:0000256" key="3">
    <source>
        <dbReference type="PROSITE-ProRule" id="PRU00221"/>
    </source>
</evidence>
<evidence type="ECO:0000256" key="1">
    <source>
        <dbReference type="ARBA" id="ARBA00022574"/>
    </source>
</evidence>
<dbReference type="InterPro" id="IPR015943">
    <property type="entry name" value="WD40/YVTN_repeat-like_dom_sf"/>
</dbReference>
<dbReference type="PROSITE" id="PS00678">
    <property type="entry name" value="WD_REPEATS_1"/>
    <property type="match status" value="3"/>
</dbReference>
<keyword evidence="6" id="KW-1185">Reference proteome</keyword>
<dbReference type="InterPro" id="IPR007111">
    <property type="entry name" value="NACHT_NTPase"/>
</dbReference>
<dbReference type="InterPro" id="IPR019775">
    <property type="entry name" value="WD40_repeat_CS"/>
</dbReference>
<keyword evidence="2" id="KW-0677">Repeat</keyword>
<dbReference type="GO" id="GO:0005634">
    <property type="term" value="C:nucleus"/>
    <property type="evidence" value="ECO:0007669"/>
    <property type="project" value="TreeGrafter"/>
</dbReference>
<dbReference type="Pfam" id="PF24883">
    <property type="entry name" value="NPHP3_N"/>
    <property type="match status" value="1"/>
</dbReference>
<feature type="repeat" description="WD" evidence="3">
    <location>
        <begin position="1229"/>
        <end position="1270"/>
    </location>
</feature>
<dbReference type="PANTHER" id="PTHR22847:SF637">
    <property type="entry name" value="WD REPEAT DOMAIN 5B"/>
    <property type="match status" value="1"/>
</dbReference>
<comment type="caution">
    <text evidence="5">The sequence shown here is derived from an EMBL/GenBank/DDBJ whole genome shotgun (WGS) entry which is preliminary data.</text>
</comment>
<dbReference type="Gene3D" id="3.40.50.300">
    <property type="entry name" value="P-loop containing nucleotide triphosphate hydrolases"/>
    <property type="match status" value="1"/>
</dbReference>